<evidence type="ECO:0000256" key="1">
    <source>
        <dbReference type="SAM" id="Phobius"/>
    </source>
</evidence>
<keyword evidence="1" id="KW-0812">Transmembrane</keyword>
<reference evidence="2 3" key="2">
    <citation type="journal article" date="2011" name="J. Bacteriol.">
        <title>Complete genome sequences for the anaerobic, extremely thermophilic plant biomass-degrading bacteria Caldicellulosiruptor hydrothermalis, Caldicellulosiruptor kristjanssonii, Caldicellulosiruptor kronotskyensis, Caldicellulosiruptor owensenis, and Caldicellulosiruptor lactoaceticus.</title>
        <authorList>
            <person name="Blumer-Schuette S.E."/>
            <person name="Ozdemir I."/>
            <person name="Mistry D."/>
            <person name="Lucas S."/>
            <person name="Lapidus A."/>
            <person name="Cheng J.F."/>
            <person name="Goodwin L.A."/>
            <person name="Pitluck S."/>
            <person name="Land M.L."/>
            <person name="Hauser L.J."/>
            <person name="Woyke T."/>
            <person name="Mikhailova N."/>
            <person name="Pati A."/>
            <person name="Kyrpides N.C."/>
            <person name="Ivanova N."/>
            <person name="Detter J.C."/>
            <person name="Walston-Davenport K."/>
            <person name="Han S."/>
            <person name="Adams M.W."/>
            <person name="Kelly R.M."/>
        </authorList>
    </citation>
    <scope>NUCLEOTIDE SEQUENCE [LARGE SCALE GENOMIC DNA]</scope>
    <source>
        <strain evidence="3">ATCC 700853 / DSM 12137 / I77R1B</strain>
    </source>
</reference>
<gene>
    <name evidence="2" type="ordered locus">Calkr_0470</name>
</gene>
<protein>
    <submittedName>
        <fullName evidence="2">Uncharacterized protein</fullName>
    </submittedName>
</protein>
<organism evidence="2 3">
    <name type="scientific">Caldicellulosiruptor acetigenus (strain ATCC 700853 / DSM 12137 / I77R1B)</name>
    <name type="common">Caldicellulosiruptor kristjanssonii</name>
    <dbReference type="NCBI Taxonomy" id="632335"/>
    <lineage>
        <taxon>Bacteria</taxon>
        <taxon>Bacillati</taxon>
        <taxon>Bacillota</taxon>
        <taxon>Bacillota incertae sedis</taxon>
        <taxon>Caldicellulosiruptorales</taxon>
        <taxon>Caldicellulosiruptoraceae</taxon>
        <taxon>Caldicellulosiruptor</taxon>
    </lineage>
</organism>
<feature type="transmembrane region" description="Helical" evidence="1">
    <location>
        <begin position="14"/>
        <end position="36"/>
    </location>
</feature>
<keyword evidence="1" id="KW-1133">Transmembrane helix</keyword>
<accession>E4S996</accession>
<keyword evidence="3" id="KW-1185">Reference proteome</keyword>
<dbReference type="Proteomes" id="UP000009256">
    <property type="component" value="Chromosome"/>
</dbReference>
<dbReference type="EMBL" id="CP002326">
    <property type="protein sequence ID" value="ADQ40019.1"/>
    <property type="molecule type" value="Genomic_DNA"/>
</dbReference>
<dbReference type="RefSeq" id="WP_013431859.1">
    <property type="nucleotide sequence ID" value="NC_014721.1"/>
</dbReference>
<dbReference type="STRING" id="632335.Calkr_0470"/>
<proteinExistence type="predicted"/>
<evidence type="ECO:0000313" key="2">
    <source>
        <dbReference type="EMBL" id="ADQ40019.1"/>
    </source>
</evidence>
<reference key="1">
    <citation type="submission" date="2010-11" db="EMBL/GenBank/DDBJ databases">
        <title>Complete sequence of chromosome of Caldicellulosiruptor kristjanssonii 177R1B.</title>
        <authorList>
            <consortium name="US DOE Joint Genome Institute"/>
            <person name="Lucas S."/>
            <person name="Copeland A."/>
            <person name="Lapidus A."/>
            <person name="Cheng J.-F."/>
            <person name="Bruce D."/>
            <person name="Goodwin L."/>
            <person name="Pitluck S."/>
            <person name="Davenport K."/>
            <person name="Detter J.C."/>
            <person name="Han C."/>
            <person name="Tapia R."/>
            <person name="Land M."/>
            <person name="Hauser L."/>
            <person name="Jeffries C."/>
            <person name="Kyrpides N."/>
            <person name="Ivanova N."/>
            <person name="Mikhailova N."/>
            <person name="Blumer-Schuette S.E."/>
            <person name="Kelly R.M."/>
            <person name="Woyke T."/>
        </authorList>
    </citation>
    <scope>NUCLEOTIDE SEQUENCE</scope>
    <source>
        <strain>177R1B</strain>
    </source>
</reference>
<name>E4S996_CALA7</name>
<dbReference type="KEGG" id="cki:Calkr_0470"/>
<sequence length="95" mass="11175">MLHLIFEHKKISELIILIEFFLACGIILIWFLWLFARKVNALKVFYVKIEYKDGRKVEDIFLTNAKAKEMCDLLLGEDKEGAIKLVETKCREVDL</sequence>
<evidence type="ECO:0000313" key="3">
    <source>
        <dbReference type="Proteomes" id="UP000009256"/>
    </source>
</evidence>
<dbReference type="AlphaFoldDB" id="E4S996"/>
<keyword evidence="1" id="KW-0472">Membrane</keyword>
<dbReference type="HOGENOM" id="CLU_196579_0_0_9"/>